<proteinExistence type="inferred from homology"/>
<dbReference type="Proteomes" id="UP000515146">
    <property type="component" value="Unplaced"/>
</dbReference>
<dbReference type="InterPro" id="IPR020056">
    <property type="entry name" value="Rbsml_bL25/Gln-tRNA_synth_N"/>
</dbReference>
<dbReference type="Gene3D" id="2.40.240.10">
    <property type="entry name" value="Ribosomal Protein L25, Chain P"/>
    <property type="match status" value="1"/>
</dbReference>
<evidence type="ECO:0000256" key="1">
    <source>
        <dbReference type="ARBA" id="ARBA00004496"/>
    </source>
</evidence>
<evidence type="ECO:0000256" key="4">
    <source>
        <dbReference type="ARBA" id="ARBA00022490"/>
    </source>
</evidence>
<evidence type="ECO:0000256" key="2">
    <source>
        <dbReference type="ARBA" id="ARBA00008927"/>
    </source>
</evidence>
<feature type="domain" description="Glutamyl/glutaminyl-tRNA synthetase class Ib anti-codon binding" evidence="14">
    <location>
        <begin position="330"/>
        <end position="407"/>
    </location>
</feature>
<dbReference type="Gene3D" id="3.40.50.620">
    <property type="entry name" value="HUPs"/>
    <property type="match status" value="1"/>
</dbReference>
<keyword evidence="4" id="KW-0963">Cytoplasm</keyword>
<evidence type="ECO:0000259" key="15">
    <source>
        <dbReference type="Pfam" id="PF20974"/>
    </source>
</evidence>
<dbReference type="KEGG" id="dpte:113792338"/>
<evidence type="ECO:0000256" key="5">
    <source>
        <dbReference type="ARBA" id="ARBA00022598"/>
    </source>
</evidence>
<dbReference type="Pfam" id="PF00749">
    <property type="entry name" value="tRNA-synt_1c"/>
    <property type="match status" value="1"/>
</dbReference>
<feature type="non-terminal residue" evidence="17">
    <location>
        <position position="622"/>
    </location>
</feature>
<dbReference type="FunFam" id="3.40.50.620:FF:000037">
    <property type="entry name" value="Glutamine--tRNA ligase cytoplasmic"/>
    <property type="match status" value="1"/>
</dbReference>
<feature type="domain" description="tRNA synthetases class I (E and Q) anti-codon binding" evidence="15">
    <location>
        <begin position="433"/>
        <end position="506"/>
    </location>
</feature>
<dbReference type="InterPro" id="IPR014729">
    <property type="entry name" value="Rossmann-like_a/b/a_fold"/>
</dbReference>
<evidence type="ECO:0000256" key="10">
    <source>
        <dbReference type="ARBA" id="ARBA00030865"/>
    </source>
</evidence>
<dbReference type="InterPro" id="IPR011035">
    <property type="entry name" value="Ribosomal_bL25/Gln-tRNA_synth"/>
</dbReference>
<dbReference type="GO" id="GO:0005524">
    <property type="term" value="F:ATP binding"/>
    <property type="evidence" value="ECO:0007669"/>
    <property type="project" value="UniProtKB-KW"/>
</dbReference>
<evidence type="ECO:0000259" key="13">
    <source>
        <dbReference type="Pfam" id="PF00749"/>
    </source>
</evidence>
<dbReference type="SUPFAM" id="SSF52540">
    <property type="entry name" value="P-loop containing nucleoside triphosphate hydrolases"/>
    <property type="match status" value="1"/>
</dbReference>
<keyword evidence="9 12" id="KW-0030">Aminoacyl-tRNA synthetase</keyword>
<dbReference type="NCBIfam" id="TIGR00463">
    <property type="entry name" value="gltX_arch"/>
    <property type="match status" value="1"/>
</dbReference>
<dbReference type="InterPro" id="IPR049437">
    <property type="entry name" value="tRNA-synt_1c_C2"/>
</dbReference>
<keyword evidence="16" id="KW-1185">Reference proteome</keyword>
<evidence type="ECO:0000256" key="8">
    <source>
        <dbReference type="ARBA" id="ARBA00022917"/>
    </source>
</evidence>
<gene>
    <name evidence="17" type="primary">LOC113792338</name>
</gene>
<dbReference type="OMA" id="CPVVDSH"/>
<dbReference type="InterPro" id="IPR050132">
    <property type="entry name" value="Gln/Glu-tRNA_Ligase"/>
</dbReference>
<comment type="catalytic activity">
    <reaction evidence="11">
        <text>tRNA(Glu) + L-glutamate + ATP = L-glutamyl-tRNA(Glu) + AMP + diphosphate</text>
        <dbReference type="Rhea" id="RHEA:23540"/>
        <dbReference type="Rhea" id="RHEA-COMP:9663"/>
        <dbReference type="Rhea" id="RHEA-COMP:9680"/>
        <dbReference type="ChEBI" id="CHEBI:29985"/>
        <dbReference type="ChEBI" id="CHEBI:30616"/>
        <dbReference type="ChEBI" id="CHEBI:33019"/>
        <dbReference type="ChEBI" id="CHEBI:78442"/>
        <dbReference type="ChEBI" id="CHEBI:78520"/>
        <dbReference type="ChEBI" id="CHEBI:456215"/>
        <dbReference type="EC" id="6.1.1.17"/>
    </reaction>
</comment>
<feature type="domain" description="Glutamyl/glutaminyl-tRNA synthetase class Ib catalytic" evidence="13">
    <location>
        <begin position="23"/>
        <end position="326"/>
    </location>
</feature>
<dbReference type="InterPro" id="IPR020059">
    <property type="entry name" value="Glu/Gln-tRNA-synth_Ib_codon-bd"/>
</dbReference>
<dbReference type="InterPro" id="IPR004526">
    <property type="entry name" value="Glu-tRNA-synth_arc/euk"/>
</dbReference>
<dbReference type="SUPFAM" id="SSF50715">
    <property type="entry name" value="Ribosomal protein L25-like"/>
    <property type="match status" value="1"/>
</dbReference>
<evidence type="ECO:0000256" key="12">
    <source>
        <dbReference type="RuleBase" id="RU363037"/>
    </source>
</evidence>
<comment type="similarity">
    <text evidence="2">Belongs to the class-I aminoacyl-tRNA synthetase family. Glutamate--tRNA ligase type 2 subfamily.</text>
</comment>
<dbReference type="InterPro" id="IPR000924">
    <property type="entry name" value="Glu/Gln-tRNA-synth"/>
</dbReference>
<dbReference type="PANTHER" id="PTHR43097">
    <property type="entry name" value="GLUTAMINE-TRNA LIGASE"/>
    <property type="match status" value="1"/>
</dbReference>
<dbReference type="GO" id="GO:0017101">
    <property type="term" value="C:aminoacyl-tRNA synthetase multienzyme complex"/>
    <property type="evidence" value="ECO:0007669"/>
    <property type="project" value="UniProtKB-ARBA"/>
</dbReference>
<keyword evidence="5 12" id="KW-0436">Ligase</keyword>
<organism evidence="16 17">
    <name type="scientific">Dermatophagoides pteronyssinus</name>
    <name type="common">European house dust mite</name>
    <dbReference type="NCBI Taxonomy" id="6956"/>
    <lineage>
        <taxon>Eukaryota</taxon>
        <taxon>Metazoa</taxon>
        <taxon>Ecdysozoa</taxon>
        <taxon>Arthropoda</taxon>
        <taxon>Chelicerata</taxon>
        <taxon>Arachnida</taxon>
        <taxon>Acari</taxon>
        <taxon>Acariformes</taxon>
        <taxon>Sarcoptiformes</taxon>
        <taxon>Astigmata</taxon>
        <taxon>Psoroptidia</taxon>
        <taxon>Analgoidea</taxon>
        <taxon>Pyroglyphidae</taxon>
        <taxon>Dermatophagoidinae</taxon>
        <taxon>Dermatophagoides</taxon>
    </lineage>
</organism>
<dbReference type="GO" id="GO:0005829">
    <property type="term" value="C:cytosol"/>
    <property type="evidence" value="ECO:0007669"/>
    <property type="project" value="TreeGrafter"/>
</dbReference>
<dbReference type="InterPro" id="IPR027417">
    <property type="entry name" value="P-loop_NTPase"/>
</dbReference>
<evidence type="ECO:0000256" key="3">
    <source>
        <dbReference type="ARBA" id="ARBA00012835"/>
    </source>
</evidence>
<dbReference type="Gene3D" id="3.40.50.300">
    <property type="entry name" value="P-loop containing nucleotide triphosphate hydrolases"/>
    <property type="match status" value="1"/>
</dbReference>
<sequence>MVETYDDLKKTLAKKLDVPAGSQVVTRFAPEPSGYLHIGHIKAVMLNQFFVRYYGGRLILRFDDTNPSRESEEFEKSIIEDLRAIGVHYDELTYSSDYFDRLHDAMLELIRAGKAFCDDTSAADMKEDRQARRASAHREKSVEQNLADFAEICAGSERGQKLCVRGKIDFAAANGAMRDPVFWRVNLDPHQRTGTKYKSYATYDFACPLIDSWSGVTHALRANEYADRIPLYFWVQQALGVRPTKLFEFSRLNLTNTVLSKRKLNFLVDNQYVEGWHDPRFPTVRGMLRRGLLPAALEQFMVEQGPSKNTNLMEWDKIWSLNSRLLDAQAPRLFAVPQDAAVLEFELMDGDSRVLKSRLLHPKNPCSGSIDTVLTKAVWLDRSDAAALSEGEEVTLMSMGNVVITALPTPGQTPQVWKARLNLDGDFKSTKKKLHWLSATEPATRVVFYEFDHLITKQKPEESDELLDILNKESKFRTAFRAESALQARKLGDFVQFVRIGFVRVDAIDKDGTYHVIFVPSGKTKSMSVVNLKVDPKVLAQGSAFEKNCKLWQQLWKAVNLSSVVLQVVDARNPLLFYSDAFRQTVERQHKVHLLVLNKADFLTPVDSPGMIFPVVGDSRAD</sequence>
<evidence type="ECO:0000256" key="9">
    <source>
        <dbReference type="ARBA" id="ARBA00023146"/>
    </source>
</evidence>
<evidence type="ECO:0000313" key="16">
    <source>
        <dbReference type="Proteomes" id="UP000515146"/>
    </source>
</evidence>
<keyword evidence="8 12" id="KW-0648">Protein biosynthesis</keyword>
<dbReference type="RefSeq" id="XP_027198047.1">
    <property type="nucleotide sequence ID" value="XM_027342246.1"/>
</dbReference>
<keyword evidence="6 12" id="KW-0547">Nucleotide-binding</keyword>
<comment type="subcellular location">
    <subcellularLocation>
        <location evidence="1">Cytoplasm</location>
    </subcellularLocation>
</comment>
<dbReference type="GO" id="GO:0006424">
    <property type="term" value="P:glutamyl-tRNA aminoacylation"/>
    <property type="evidence" value="ECO:0007669"/>
    <property type="project" value="InterPro"/>
</dbReference>
<dbReference type="GO" id="GO:0004818">
    <property type="term" value="F:glutamate-tRNA ligase activity"/>
    <property type="evidence" value="ECO:0007669"/>
    <property type="project" value="UniProtKB-EC"/>
</dbReference>
<dbReference type="PRINTS" id="PR00987">
    <property type="entry name" value="TRNASYNTHGLU"/>
</dbReference>
<evidence type="ECO:0000256" key="6">
    <source>
        <dbReference type="ARBA" id="ARBA00022741"/>
    </source>
</evidence>
<dbReference type="AlphaFoldDB" id="A0A6P6XXI7"/>
<reference evidence="17" key="1">
    <citation type="submission" date="2025-08" db="UniProtKB">
        <authorList>
            <consortium name="RefSeq"/>
        </authorList>
    </citation>
    <scope>IDENTIFICATION</scope>
    <source>
        <strain evidence="17">Airmid</strain>
    </source>
</reference>
<evidence type="ECO:0000256" key="7">
    <source>
        <dbReference type="ARBA" id="ARBA00022840"/>
    </source>
</evidence>
<dbReference type="GO" id="GO:0017102">
    <property type="term" value="C:methionyl glutamyl tRNA synthetase complex"/>
    <property type="evidence" value="ECO:0007669"/>
    <property type="project" value="TreeGrafter"/>
</dbReference>
<evidence type="ECO:0000259" key="14">
    <source>
        <dbReference type="Pfam" id="PF03950"/>
    </source>
</evidence>
<dbReference type="InterPro" id="IPR020058">
    <property type="entry name" value="Glu/Gln-tRNA-synth_Ib_cat-dom"/>
</dbReference>
<dbReference type="EC" id="6.1.1.17" evidence="3"/>
<dbReference type="PANTHER" id="PTHR43097:SF5">
    <property type="entry name" value="GLUTAMATE--TRNA LIGASE"/>
    <property type="match status" value="1"/>
</dbReference>
<evidence type="ECO:0000256" key="11">
    <source>
        <dbReference type="ARBA" id="ARBA00048351"/>
    </source>
</evidence>
<protein>
    <recommendedName>
        <fullName evidence="3">glutamate--tRNA ligase</fullName>
        <ecNumber evidence="3">6.1.1.17</ecNumber>
    </recommendedName>
    <alternativeName>
        <fullName evidence="10">Glutamyl-tRNA synthetase</fullName>
    </alternativeName>
</protein>
<dbReference type="PROSITE" id="PS00178">
    <property type="entry name" value="AA_TRNA_LIGASE_I"/>
    <property type="match status" value="1"/>
</dbReference>
<accession>A0A6P6XXI7</accession>
<dbReference type="SUPFAM" id="SSF52374">
    <property type="entry name" value="Nucleotidylyl transferase"/>
    <property type="match status" value="1"/>
</dbReference>
<dbReference type="Pfam" id="PF20974">
    <property type="entry name" value="tRNA-synt_1c_C2"/>
    <property type="match status" value="1"/>
</dbReference>
<name>A0A6P6XXI7_DERPT</name>
<dbReference type="InParanoid" id="A0A6P6XXI7"/>
<dbReference type="InterPro" id="IPR001412">
    <property type="entry name" value="aa-tRNA-synth_I_CS"/>
</dbReference>
<keyword evidence="7 12" id="KW-0067">ATP-binding</keyword>
<evidence type="ECO:0000313" key="17">
    <source>
        <dbReference type="RefSeq" id="XP_027198047.1"/>
    </source>
</evidence>
<dbReference type="Pfam" id="PF03950">
    <property type="entry name" value="tRNA-synt_1c_C"/>
    <property type="match status" value="1"/>
</dbReference>
<dbReference type="OrthoDB" id="1350766at2759"/>